<feature type="chain" id="PRO_5046633543" description="Lipoprotein" evidence="1">
    <location>
        <begin position="30"/>
        <end position="278"/>
    </location>
</feature>
<comment type="caution">
    <text evidence="2">The sequence shown here is derived from an EMBL/GenBank/DDBJ whole genome shotgun (WGS) entry which is preliminary data.</text>
</comment>
<accession>A0ABV5X0B8</accession>
<proteinExistence type="predicted"/>
<sequence length="278" mass="31034">MSERLRIRGTSLRRVVGLAAATAVMCLLAGCAGQHDENVEGRVDSRVLSAVTPIPGSDSYYDRIWVVKQLNQWQADIIRKCLEQNGRKDLWPRAEEPIMTDAVWADHRTLSKKMLNDTGYDWRRAPDAHASIHENDKVLWDCSGSFEEETPSEDSKRSQLFEDLQSAWKDELDKVLDDPKYSARKQEINKCLEAGGAQINSHDDGSTGAGWEAEFVYGAASKDDMTDEQAKTAGKLLVKCAEPLWDEWSGVLEPKRADFAEKHAKDLADLSAAVDHTG</sequence>
<evidence type="ECO:0000313" key="2">
    <source>
        <dbReference type="EMBL" id="MFB9775889.1"/>
    </source>
</evidence>
<organism evidence="2 3">
    <name type="scientific">Brevibacterium otitidis</name>
    <dbReference type="NCBI Taxonomy" id="53364"/>
    <lineage>
        <taxon>Bacteria</taxon>
        <taxon>Bacillati</taxon>
        <taxon>Actinomycetota</taxon>
        <taxon>Actinomycetes</taxon>
        <taxon>Micrococcales</taxon>
        <taxon>Brevibacteriaceae</taxon>
        <taxon>Brevibacterium</taxon>
    </lineage>
</organism>
<dbReference type="RefSeq" id="WP_376839417.1">
    <property type="nucleotide sequence ID" value="NZ_JBHMAU010000039.1"/>
</dbReference>
<protein>
    <recommendedName>
        <fullName evidence="4">Lipoprotein</fullName>
    </recommendedName>
</protein>
<keyword evidence="3" id="KW-1185">Reference proteome</keyword>
<dbReference type="Proteomes" id="UP001589707">
    <property type="component" value="Unassembled WGS sequence"/>
</dbReference>
<evidence type="ECO:0000256" key="1">
    <source>
        <dbReference type="SAM" id="SignalP"/>
    </source>
</evidence>
<gene>
    <name evidence="2" type="ORF">ACFFN1_05605</name>
</gene>
<keyword evidence="1" id="KW-0732">Signal</keyword>
<dbReference type="EMBL" id="JBHMAU010000039">
    <property type="protein sequence ID" value="MFB9775889.1"/>
    <property type="molecule type" value="Genomic_DNA"/>
</dbReference>
<reference evidence="2 3" key="1">
    <citation type="submission" date="2024-09" db="EMBL/GenBank/DDBJ databases">
        <authorList>
            <person name="Sun Q."/>
            <person name="Mori K."/>
        </authorList>
    </citation>
    <scope>NUCLEOTIDE SEQUENCE [LARGE SCALE GENOMIC DNA]</scope>
    <source>
        <strain evidence="2 3">JCM 11683</strain>
    </source>
</reference>
<evidence type="ECO:0000313" key="3">
    <source>
        <dbReference type="Proteomes" id="UP001589707"/>
    </source>
</evidence>
<evidence type="ECO:0008006" key="4">
    <source>
        <dbReference type="Google" id="ProtNLM"/>
    </source>
</evidence>
<feature type="signal peptide" evidence="1">
    <location>
        <begin position="1"/>
        <end position="29"/>
    </location>
</feature>
<name>A0ABV5X0B8_9MICO</name>
<dbReference type="PROSITE" id="PS51257">
    <property type="entry name" value="PROKAR_LIPOPROTEIN"/>
    <property type="match status" value="1"/>
</dbReference>